<protein>
    <recommendedName>
        <fullName evidence="4">Glycerate kinase</fullName>
    </recommendedName>
</protein>
<reference evidence="3" key="1">
    <citation type="journal article" date="2019" name="Int. J. Syst. Evol. Microbiol.">
        <title>The Global Catalogue of Microorganisms (GCM) 10K type strain sequencing project: providing services to taxonomists for standard genome sequencing and annotation.</title>
        <authorList>
            <consortium name="The Broad Institute Genomics Platform"/>
            <consortium name="The Broad Institute Genome Sequencing Center for Infectious Disease"/>
            <person name="Wu L."/>
            <person name="Ma J."/>
        </authorList>
    </citation>
    <scope>NUCLEOTIDE SEQUENCE [LARGE SCALE GENOMIC DNA]</scope>
    <source>
        <strain evidence="3">JCM 17561</strain>
    </source>
</reference>
<comment type="caution">
    <text evidence="2">The sequence shown here is derived from an EMBL/GenBank/DDBJ whole genome shotgun (WGS) entry which is preliminary data.</text>
</comment>
<name>A0ABP7QSJ0_9BURK</name>
<keyword evidence="1" id="KW-0812">Transmembrane</keyword>
<evidence type="ECO:0000313" key="2">
    <source>
        <dbReference type="EMBL" id="GAA3987319.1"/>
    </source>
</evidence>
<evidence type="ECO:0000313" key="3">
    <source>
        <dbReference type="Proteomes" id="UP001501627"/>
    </source>
</evidence>
<evidence type="ECO:0008006" key="4">
    <source>
        <dbReference type="Google" id="ProtNLM"/>
    </source>
</evidence>
<organism evidence="2 3">
    <name type="scientific">Comamonas faecalis</name>
    <dbReference type="NCBI Taxonomy" id="1387849"/>
    <lineage>
        <taxon>Bacteria</taxon>
        <taxon>Pseudomonadati</taxon>
        <taxon>Pseudomonadota</taxon>
        <taxon>Betaproteobacteria</taxon>
        <taxon>Burkholderiales</taxon>
        <taxon>Comamonadaceae</taxon>
        <taxon>Comamonas</taxon>
    </lineage>
</organism>
<dbReference type="EMBL" id="BAABBP010000005">
    <property type="protein sequence ID" value="GAA3987319.1"/>
    <property type="molecule type" value="Genomic_DNA"/>
</dbReference>
<keyword evidence="3" id="KW-1185">Reference proteome</keyword>
<evidence type="ECO:0000256" key="1">
    <source>
        <dbReference type="SAM" id="Phobius"/>
    </source>
</evidence>
<keyword evidence="1" id="KW-1133">Transmembrane helix</keyword>
<dbReference type="RefSeq" id="WP_103046474.1">
    <property type="nucleotide sequence ID" value="NZ_BAABBP010000005.1"/>
</dbReference>
<feature type="transmembrane region" description="Helical" evidence="1">
    <location>
        <begin position="28"/>
        <end position="47"/>
    </location>
</feature>
<accession>A0ABP7QSJ0</accession>
<sequence>MNWRNLLIPVGIAVLVFAAYRGAGLQGLVLVGGGLLMWALLHFTRIMNVMKKAANRPIGHVGSAVMLNARLKPGVNLVHVVALTRSLGLLQSTQGEQPERYLWRDASGSSVSCEFLHGKLQRWELTRPVQDAPVEDADGPGGQAAVVECPVQDPQHSHS</sequence>
<keyword evidence="1" id="KW-0472">Membrane</keyword>
<gene>
    <name evidence="2" type="ORF">GCM10022279_07900</name>
</gene>
<proteinExistence type="predicted"/>
<dbReference type="Proteomes" id="UP001501627">
    <property type="component" value="Unassembled WGS sequence"/>
</dbReference>